<dbReference type="EMBL" id="CAADFO010000017">
    <property type="protein sequence ID" value="VFK25966.1"/>
    <property type="molecule type" value="Genomic_DNA"/>
</dbReference>
<dbReference type="AlphaFoldDB" id="A0A450X9L6"/>
<protein>
    <submittedName>
        <fullName evidence="1">Uncharacterized protein</fullName>
    </submittedName>
</protein>
<evidence type="ECO:0000313" key="1">
    <source>
        <dbReference type="EMBL" id="VFK25966.1"/>
    </source>
</evidence>
<gene>
    <name evidence="1" type="ORF">BECKMB1821G_GA0114241_101722</name>
</gene>
<organism evidence="1">
    <name type="scientific">Candidatus Kentrum sp. MB</name>
    <dbReference type="NCBI Taxonomy" id="2138164"/>
    <lineage>
        <taxon>Bacteria</taxon>
        <taxon>Pseudomonadati</taxon>
        <taxon>Pseudomonadota</taxon>
        <taxon>Gammaproteobacteria</taxon>
        <taxon>Candidatus Kentrum</taxon>
    </lineage>
</organism>
<sequence length="71" mass="8147">MASLSVEYIPDIFTPAIRRVLVHTGSQCLDDECTDAGMVFVVGHHTTFLVIAEIVRVYRKVYLFYQQIEQI</sequence>
<accession>A0A450X9L6</accession>
<name>A0A450X9L6_9GAMM</name>
<proteinExistence type="predicted"/>
<reference evidence="1" key="1">
    <citation type="submission" date="2019-02" db="EMBL/GenBank/DDBJ databases">
        <authorList>
            <person name="Gruber-Vodicka R. H."/>
            <person name="Seah K. B. B."/>
        </authorList>
    </citation>
    <scope>NUCLEOTIDE SEQUENCE</scope>
    <source>
        <strain evidence="1">BECK_BZ197</strain>
    </source>
</reference>